<keyword evidence="3 8" id="KW-0808">Transferase</keyword>
<dbReference type="PANTHER" id="PTHR23151:SF90">
    <property type="entry name" value="DIHYDROLIPOYLLYSINE-RESIDUE ACETYLTRANSFERASE COMPONENT OF PYRUVATE DEHYDROGENASE COMPLEX, MITOCHONDRIAL-RELATED"/>
    <property type="match status" value="1"/>
</dbReference>
<dbReference type="GO" id="GO:0006086">
    <property type="term" value="P:pyruvate decarboxylation to acetyl-CoA"/>
    <property type="evidence" value="ECO:0007669"/>
    <property type="project" value="InterPro"/>
</dbReference>
<gene>
    <name evidence="12" type="ORF">V3328_16945</name>
</gene>
<dbReference type="PROSITE" id="PS50968">
    <property type="entry name" value="BIOTINYL_LIPOYL"/>
    <property type="match status" value="1"/>
</dbReference>
<dbReference type="SUPFAM" id="SSF47005">
    <property type="entry name" value="Peripheral subunit-binding domain of 2-oxo acid dehydrogenase complex"/>
    <property type="match status" value="1"/>
</dbReference>
<keyword evidence="12" id="KW-0670">Pyruvate</keyword>
<dbReference type="Pfam" id="PF02817">
    <property type="entry name" value="E3_binding"/>
    <property type="match status" value="1"/>
</dbReference>
<dbReference type="Gene3D" id="2.40.50.100">
    <property type="match status" value="1"/>
</dbReference>
<dbReference type="InterPro" id="IPR036625">
    <property type="entry name" value="E3-bd_dom_sf"/>
</dbReference>
<reference evidence="12 13" key="1">
    <citation type="submission" date="2024-02" db="EMBL/GenBank/DDBJ databases">
        <title>Genome analysis and characterization of Microbaculum marinisediminis sp. nov., isolated from marine sediment.</title>
        <authorList>
            <person name="Du Z.-J."/>
            <person name="Ye Y.-Q."/>
            <person name="Zhang Z.-R."/>
            <person name="Yuan S.-M."/>
            <person name="Zhang X.-Y."/>
        </authorList>
    </citation>
    <scope>NUCLEOTIDE SEQUENCE [LARGE SCALE GENOMIC DNA]</scope>
    <source>
        <strain evidence="12 13">SDUM1044001</strain>
    </source>
</reference>
<dbReference type="EC" id="2.3.1.12" evidence="8"/>
<dbReference type="InterPro" id="IPR011053">
    <property type="entry name" value="Single_hybrid_motif"/>
</dbReference>
<dbReference type="Proteomes" id="UP001378188">
    <property type="component" value="Unassembled WGS sequence"/>
</dbReference>
<proteinExistence type="inferred from homology"/>
<feature type="compositionally biased region" description="Low complexity" evidence="9">
    <location>
        <begin position="143"/>
        <end position="160"/>
    </location>
</feature>
<dbReference type="CDD" id="cd06849">
    <property type="entry name" value="lipoyl_domain"/>
    <property type="match status" value="1"/>
</dbReference>
<dbReference type="PROSITE" id="PS51826">
    <property type="entry name" value="PSBD"/>
    <property type="match status" value="1"/>
</dbReference>
<dbReference type="Pfam" id="PF00364">
    <property type="entry name" value="Biotin_lipoyl"/>
    <property type="match status" value="1"/>
</dbReference>
<evidence type="ECO:0000259" key="10">
    <source>
        <dbReference type="PROSITE" id="PS50968"/>
    </source>
</evidence>
<dbReference type="FunFam" id="3.30.559.10:FF:000003">
    <property type="entry name" value="Acetyltransferase component of pyruvate dehydrogenase complex"/>
    <property type="match status" value="1"/>
</dbReference>
<comment type="caution">
    <text evidence="12">The sequence shown here is derived from an EMBL/GenBank/DDBJ whole genome shotgun (WGS) entry which is preliminary data.</text>
</comment>
<evidence type="ECO:0000256" key="7">
    <source>
        <dbReference type="ARBA" id="ARBA00048370"/>
    </source>
</evidence>
<evidence type="ECO:0000256" key="5">
    <source>
        <dbReference type="ARBA" id="ARBA00023315"/>
    </source>
</evidence>
<keyword evidence="4 8" id="KW-0450">Lipoyl</keyword>
<keyword evidence="13" id="KW-1185">Reference proteome</keyword>
<dbReference type="GO" id="GO:0045254">
    <property type="term" value="C:pyruvate dehydrogenase complex"/>
    <property type="evidence" value="ECO:0007669"/>
    <property type="project" value="UniProtKB-UniRule"/>
</dbReference>
<dbReference type="InterPro" id="IPR006257">
    <property type="entry name" value="LAT1"/>
</dbReference>
<feature type="domain" description="Peripheral subunit-binding (PSBD)" evidence="11">
    <location>
        <begin position="171"/>
        <end position="208"/>
    </location>
</feature>
<dbReference type="Pfam" id="PF00198">
    <property type="entry name" value="2-oxoacid_dh"/>
    <property type="match status" value="1"/>
</dbReference>
<dbReference type="InterPro" id="IPR023213">
    <property type="entry name" value="CAT-like_dom_sf"/>
</dbReference>
<evidence type="ECO:0000256" key="1">
    <source>
        <dbReference type="ARBA" id="ARBA00007317"/>
    </source>
</evidence>
<dbReference type="EMBL" id="JAZHOF010000007">
    <property type="protein sequence ID" value="MEJ8573182.1"/>
    <property type="molecule type" value="Genomic_DNA"/>
</dbReference>
<protein>
    <recommendedName>
        <fullName evidence="8">Acetyltransferase component of pyruvate dehydrogenase complex</fullName>
        <ecNumber evidence="8">2.3.1.12</ecNumber>
    </recommendedName>
</protein>
<feature type="domain" description="Lipoyl-binding" evidence="10">
    <location>
        <begin position="2"/>
        <end position="78"/>
    </location>
</feature>
<dbReference type="InterPro" id="IPR003016">
    <property type="entry name" value="2-oxoA_DH_lipoyl-BS"/>
</dbReference>
<accession>A0AAW9RLR8</accession>
<comment type="catalytic activity">
    <reaction evidence="7 8">
        <text>N(6)-[(R)-dihydrolipoyl]-L-lysyl-[protein] + acetyl-CoA = N(6)-[(R)-S(8)-acetyldihydrolipoyl]-L-lysyl-[protein] + CoA</text>
        <dbReference type="Rhea" id="RHEA:17017"/>
        <dbReference type="Rhea" id="RHEA-COMP:10475"/>
        <dbReference type="Rhea" id="RHEA-COMP:10478"/>
        <dbReference type="ChEBI" id="CHEBI:57287"/>
        <dbReference type="ChEBI" id="CHEBI:57288"/>
        <dbReference type="ChEBI" id="CHEBI:83100"/>
        <dbReference type="ChEBI" id="CHEBI:83111"/>
        <dbReference type="EC" id="2.3.1.12"/>
    </reaction>
</comment>
<comment type="cofactor">
    <cofactor evidence="8">
        <name>(R)-lipoate</name>
        <dbReference type="ChEBI" id="CHEBI:83088"/>
    </cofactor>
    <text evidence="8">Binds 1 lipoyl cofactor covalently.</text>
</comment>
<sequence>MPIDILMPALSPTMEVGTLAKWLVKEGDSVAPGDIIAEIETDKATMEVEAVDEGTMGRILVSEGTEDVPVNQKIAVLLEEGEDESALEGVEKTSGAGTPSPGASEEAPTSPPKGEVEGSAVSKSPDQKTDASAATSPQGGEVGARSAAGEGAEATESARANGDASDGERIFASPLARRLAKEQGLELSAISGSGPHGRIVKRDIEEAAESGAAKAAPARAQKTEAAPSGAPAAQASAAAPAAVQPPSDDKIRAMFEDGTYEVVPHDNMRKVIARRLTEAKTTIPHFYLTLDVELDALLKLRSELNAAAPQLDGKPAYKLSVNDFVIKALALALKAVPEANVTWTESGMLKHSKSDVGVAVSIPGGLITPVVRNAEQKTLSVISNEMKDMAGRARERRLKPEEYQGGSSAVSNLGMYGIKDFAAVINPPHATILAVGAGEKRAVVKDDAVAIATIMSCTLSTDHRAVDGALGAQLINAFKRYIEKPMSMLV</sequence>
<evidence type="ECO:0000259" key="11">
    <source>
        <dbReference type="PROSITE" id="PS51826"/>
    </source>
</evidence>
<name>A0AAW9RLR8_9HYPH</name>
<dbReference type="InterPro" id="IPR001078">
    <property type="entry name" value="2-oxoacid_DH_actylTfrase"/>
</dbReference>
<evidence type="ECO:0000256" key="8">
    <source>
        <dbReference type="RuleBase" id="RU361137"/>
    </source>
</evidence>
<dbReference type="InterPro" id="IPR045257">
    <property type="entry name" value="E2/Pdx1"/>
</dbReference>
<evidence type="ECO:0000313" key="12">
    <source>
        <dbReference type="EMBL" id="MEJ8573182.1"/>
    </source>
</evidence>
<dbReference type="RefSeq" id="WP_340330884.1">
    <property type="nucleotide sequence ID" value="NZ_JAZHOF010000007.1"/>
</dbReference>
<evidence type="ECO:0000256" key="2">
    <source>
        <dbReference type="ARBA" id="ARBA00011484"/>
    </source>
</evidence>
<dbReference type="AlphaFoldDB" id="A0AAW9RLR8"/>
<evidence type="ECO:0000256" key="4">
    <source>
        <dbReference type="ARBA" id="ARBA00022823"/>
    </source>
</evidence>
<dbReference type="PROSITE" id="PS00189">
    <property type="entry name" value="LIPOYL"/>
    <property type="match status" value="1"/>
</dbReference>
<dbReference type="Gene3D" id="4.10.320.10">
    <property type="entry name" value="E3-binding domain"/>
    <property type="match status" value="1"/>
</dbReference>
<dbReference type="InterPro" id="IPR000089">
    <property type="entry name" value="Biotin_lipoyl"/>
</dbReference>
<dbReference type="PANTHER" id="PTHR23151">
    <property type="entry name" value="DIHYDROLIPOAMIDE ACETYL/SUCCINYL-TRANSFERASE-RELATED"/>
    <property type="match status" value="1"/>
</dbReference>
<feature type="region of interest" description="Disordered" evidence="9">
    <location>
        <begin position="81"/>
        <end position="167"/>
    </location>
</feature>
<dbReference type="NCBIfam" id="TIGR01349">
    <property type="entry name" value="PDHac_trf_mito"/>
    <property type="match status" value="1"/>
</dbReference>
<organism evidence="12 13">
    <name type="scientific">Microbaculum marinum</name>
    <dbReference type="NCBI Taxonomy" id="1764581"/>
    <lineage>
        <taxon>Bacteria</taxon>
        <taxon>Pseudomonadati</taxon>
        <taxon>Pseudomonadota</taxon>
        <taxon>Alphaproteobacteria</taxon>
        <taxon>Hyphomicrobiales</taxon>
        <taxon>Tepidamorphaceae</taxon>
        <taxon>Microbaculum</taxon>
    </lineage>
</organism>
<dbReference type="SUPFAM" id="SSF51230">
    <property type="entry name" value="Single hybrid motif"/>
    <property type="match status" value="1"/>
</dbReference>
<dbReference type="GO" id="GO:0004742">
    <property type="term" value="F:dihydrolipoyllysine-residue acetyltransferase activity"/>
    <property type="evidence" value="ECO:0007669"/>
    <property type="project" value="UniProtKB-UniRule"/>
</dbReference>
<dbReference type="SUPFAM" id="SSF52777">
    <property type="entry name" value="CoA-dependent acyltransferases"/>
    <property type="match status" value="1"/>
</dbReference>
<evidence type="ECO:0000256" key="3">
    <source>
        <dbReference type="ARBA" id="ARBA00022679"/>
    </source>
</evidence>
<feature type="region of interest" description="Disordered" evidence="9">
    <location>
        <begin position="210"/>
        <end position="246"/>
    </location>
</feature>
<dbReference type="Gene3D" id="3.30.559.10">
    <property type="entry name" value="Chloramphenicol acetyltransferase-like domain"/>
    <property type="match status" value="1"/>
</dbReference>
<evidence type="ECO:0000313" key="13">
    <source>
        <dbReference type="Proteomes" id="UP001378188"/>
    </source>
</evidence>
<evidence type="ECO:0000256" key="9">
    <source>
        <dbReference type="SAM" id="MobiDB-lite"/>
    </source>
</evidence>
<evidence type="ECO:0000256" key="6">
    <source>
        <dbReference type="ARBA" id="ARBA00025211"/>
    </source>
</evidence>
<comment type="similarity">
    <text evidence="1 8">Belongs to the 2-oxoacid dehydrogenase family.</text>
</comment>
<comment type="subunit">
    <text evidence="2">Forms a 24-polypeptide structural core with octahedral symmetry.</text>
</comment>
<dbReference type="InterPro" id="IPR004167">
    <property type="entry name" value="PSBD"/>
</dbReference>
<comment type="function">
    <text evidence="6">The pyruvate dehydrogenase complex catalyzes the overall conversion of pyruvate to acetyl-CoA and CO(2). It contains multiple copies of three enzymatic components: pyruvate dehydrogenase (E1), dihydrolipoamide acetyltransferase (E2) and lipoamide dehydrogenase (E3).</text>
</comment>
<dbReference type="FunFam" id="2.40.50.100:FF:000010">
    <property type="entry name" value="Acetyltransferase component of pyruvate dehydrogenase complex"/>
    <property type="match status" value="1"/>
</dbReference>
<keyword evidence="5 8" id="KW-0012">Acyltransferase</keyword>